<evidence type="ECO:0000259" key="2">
    <source>
        <dbReference type="PROSITE" id="PS50930"/>
    </source>
</evidence>
<keyword evidence="4" id="KW-1185">Reference proteome</keyword>
<dbReference type="GO" id="GO:0000156">
    <property type="term" value="F:phosphorelay response regulator activity"/>
    <property type="evidence" value="ECO:0007669"/>
    <property type="project" value="InterPro"/>
</dbReference>
<keyword evidence="1" id="KW-1133">Transmembrane helix</keyword>
<feature type="transmembrane region" description="Helical" evidence="1">
    <location>
        <begin position="122"/>
        <end position="144"/>
    </location>
</feature>
<sequence>MTSFLNEQFFQLSKREKFYAILVTSLFFSLFMLFFQPFGVNNYDPKEEITPLFTITMFGLGILVCIILLINEFVLFPLIFKNEVYKWHILLWLLWTNVYTATFIFLAYNYLGSWHDFHWKSWFDFIGNFTTVSIIPLVAIYFYAKIQQVQHRSETSIDHEKEGIKIIQIPSESQSEIKSFALESLLYLEPEDNYVAIHYLHQEKEEKTLVRTTLKKIEDLNLHPALVRCHRSYTINLFHLANYEGNNQQGMIKLDHVAKSIPVSRSYASNLLLQLK</sequence>
<accession>A0A1N6DUX1</accession>
<protein>
    <submittedName>
        <fullName evidence="3">Transcriptional regulator, LytTR family</fullName>
    </submittedName>
</protein>
<dbReference type="EMBL" id="FSRC01000001">
    <property type="protein sequence ID" value="SIN74598.1"/>
    <property type="molecule type" value="Genomic_DNA"/>
</dbReference>
<dbReference type="Gene3D" id="2.40.50.1020">
    <property type="entry name" value="LytTr DNA-binding domain"/>
    <property type="match status" value="1"/>
</dbReference>
<name>A0A1N6DUX1_9BACT</name>
<dbReference type="GO" id="GO:0003677">
    <property type="term" value="F:DNA binding"/>
    <property type="evidence" value="ECO:0007669"/>
    <property type="project" value="InterPro"/>
</dbReference>
<dbReference type="Pfam" id="PF04397">
    <property type="entry name" value="LytTR"/>
    <property type="match status" value="1"/>
</dbReference>
<dbReference type="AlphaFoldDB" id="A0A1N6DUX1"/>
<keyword evidence="1" id="KW-0472">Membrane</keyword>
<dbReference type="SMART" id="SM00850">
    <property type="entry name" value="LytTR"/>
    <property type="match status" value="1"/>
</dbReference>
<dbReference type="Proteomes" id="UP000185221">
    <property type="component" value="Unassembled WGS sequence"/>
</dbReference>
<feature type="transmembrane region" description="Helical" evidence="1">
    <location>
        <begin position="18"/>
        <end position="35"/>
    </location>
</feature>
<dbReference type="PANTHER" id="PTHR37299">
    <property type="entry name" value="TRANSCRIPTIONAL REGULATOR-RELATED"/>
    <property type="match status" value="1"/>
</dbReference>
<dbReference type="PROSITE" id="PS50930">
    <property type="entry name" value="HTH_LYTTR"/>
    <property type="match status" value="1"/>
</dbReference>
<dbReference type="STRING" id="226505.SAMN05444394_1422"/>
<evidence type="ECO:0000313" key="3">
    <source>
        <dbReference type="EMBL" id="SIN74598.1"/>
    </source>
</evidence>
<dbReference type="OrthoDB" id="1118393at2"/>
<organism evidence="3 4">
    <name type="scientific">Algoriphagus halophilus</name>
    <dbReference type="NCBI Taxonomy" id="226505"/>
    <lineage>
        <taxon>Bacteria</taxon>
        <taxon>Pseudomonadati</taxon>
        <taxon>Bacteroidota</taxon>
        <taxon>Cytophagia</taxon>
        <taxon>Cytophagales</taxon>
        <taxon>Cyclobacteriaceae</taxon>
        <taxon>Algoriphagus</taxon>
    </lineage>
</organism>
<reference evidence="4" key="1">
    <citation type="submission" date="2016-11" db="EMBL/GenBank/DDBJ databases">
        <authorList>
            <person name="Varghese N."/>
            <person name="Submissions S."/>
        </authorList>
    </citation>
    <scope>NUCLEOTIDE SEQUENCE [LARGE SCALE GENOMIC DNA]</scope>
    <source>
        <strain evidence="4">DSM 15292</strain>
    </source>
</reference>
<gene>
    <name evidence="3" type="ORF">SAMN05444394_1422</name>
</gene>
<dbReference type="PANTHER" id="PTHR37299:SF1">
    <property type="entry name" value="STAGE 0 SPORULATION PROTEIN A HOMOLOG"/>
    <property type="match status" value="1"/>
</dbReference>
<keyword evidence="1" id="KW-0812">Transmembrane</keyword>
<dbReference type="InterPro" id="IPR007492">
    <property type="entry name" value="LytTR_DNA-bd_dom"/>
</dbReference>
<proteinExistence type="predicted"/>
<dbReference type="RefSeq" id="WP_074224095.1">
    <property type="nucleotide sequence ID" value="NZ_FSRC01000001.1"/>
</dbReference>
<dbReference type="InterPro" id="IPR046947">
    <property type="entry name" value="LytR-like"/>
</dbReference>
<feature type="transmembrane region" description="Helical" evidence="1">
    <location>
        <begin position="89"/>
        <end position="110"/>
    </location>
</feature>
<feature type="transmembrane region" description="Helical" evidence="1">
    <location>
        <begin position="55"/>
        <end position="80"/>
    </location>
</feature>
<feature type="domain" description="HTH LytTR-type" evidence="2">
    <location>
        <begin position="169"/>
        <end position="276"/>
    </location>
</feature>
<evidence type="ECO:0000313" key="4">
    <source>
        <dbReference type="Proteomes" id="UP000185221"/>
    </source>
</evidence>
<evidence type="ECO:0000256" key="1">
    <source>
        <dbReference type="SAM" id="Phobius"/>
    </source>
</evidence>